<dbReference type="PANTHER" id="PTHR46497:SF1">
    <property type="entry name" value="THIOREDOXIN DOMAIN-CONTAINING PROTEIN 11"/>
    <property type="match status" value="1"/>
</dbReference>
<dbReference type="InterPro" id="IPR052792">
    <property type="entry name" value="Thioredoxin_dom-contain_11"/>
</dbReference>
<dbReference type="PANTHER" id="PTHR46497">
    <property type="entry name" value="THIOREDOXIN DOMAIN-CONTAINING PROTEIN 11"/>
    <property type="match status" value="1"/>
</dbReference>
<sequence length="178" mass="19597">MVVVAVGDAAAGSGAAPAGGGSDGEKTRTVLRRDTAHLRAHLTHNPHLQQAVVGYFQFNSSPQPAGYITFLLSALHALRRDHQGEVRFAVVTNQAVAEGVSLRDDESVYLHRRLNSSLVFPRTQRNFTAQAVCDWVFENRESVIRWIQPTRAKSYSLEAELQKGPALLTFLPHNPLTE</sequence>
<gene>
    <name evidence="2" type="ORF">ROHU_014141</name>
</gene>
<organism evidence="2 3">
    <name type="scientific">Labeo rohita</name>
    <name type="common">Indian major carp</name>
    <name type="synonym">Cyprinus rohita</name>
    <dbReference type="NCBI Taxonomy" id="84645"/>
    <lineage>
        <taxon>Eukaryota</taxon>
        <taxon>Metazoa</taxon>
        <taxon>Chordata</taxon>
        <taxon>Craniata</taxon>
        <taxon>Vertebrata</taxon>
        <taxon>Euteleostomi</taxon>
        <taxon>Actinopterygii</taxon>
        <taxon>Neopterygii</taxon>
        <taxon>Teleostei</taxon>
        <taxon>Ostariophysi</taxon>
        <taxon>Cypriniformes</taxon>
        <taxon>Cyprinidae</taxon>
        <taxon>Labeoninae</taxon>
        <taxon>Labeonini</taxon>
        <taxon>Labeo</taxon>
    </lineage>
</organism>
<evidence type="ECO:0000313" key="3">
    <source>
        <dbReference type="Proteomes" id="UP000290572"/>
    </source>
</evidence>
<keyword evidence="3" id="KW-1185">Reference proteome</keyword>
<comment type="caution">
    <text evidence="2">The sequence shown here is derived from an EMBL/GenBank/DDBJ whole genome shotgun (WGS) entry which is preliminary data.</text>
</comment>
<name>A0A498NWJ1_LABRO</name>
<dbReference type="Pfam" id="PF26234">
    <property type="entry name" value="TXNDC11_2nd"/>
    <property type="match status" value="1"/>
</dbReference>
<dbReference type="EMBL" id="QBIY01010019">
    <property type="protein sequence ID" value="RXN35949.1"/>
    <property type="molecule type" value="Genomic_DNA"/>
</dbReference>
<protein>
    <submittedName>
        <fullName evidence="2">Thioredoxin domain-containing 11</fullName>
    </submittedName>
</protein>
<dbReference type="Proteomes" id="UP000290572">
    <property type="component" value="Unassembled WGS sequence"/>
</dbReference>
<dbReference type="AlphaFoldDB" id="A0A498NWJ1"/>
<evidence type="ECO:0000259" key="1">
    <source>
        <dbReference type="Pfam" id="PF26234"/>
    </source>
</evidence>
<evidence type="ECO:0000313" key="2">
    <source>
        <dbReference type="EMBL" id="RXN35949.1"/>
    </source>
</evidence>
<feature type="domain" description="TXNDC11 thioredoxin-like" evidence="1">
    <location>
        <begin position="81"/>
        <end position="143"/>
    </location>
</feature>
<proteinExistence type="predicted"/>
<dbReference type="InterPro" id="IPR058777">
    <property type="entry name" value="TXNDC11_thioredoxin"/>
</dbReference>
<accession>A0A498NWJ1</accession>
<dbReference type="STRING" id="84645.A0A498NWJ1"/>
<reference evidence="2 3" key="1">
    <citation type="submission" date="2018-03" db="EMBL/GenBank/DDBJ databases">
        <title>Draft genome sequence of Rohu Carp (Labeo rohita).</title>
        <authorList>
            <person name="Das P."/>
            <person name="Kushwaha B."/>
            <person name="Joshi C.G."/>
            <person name="Kumar D."/>
            <person name="Nagpure N.S."/>
            <person name="Sahoo L."/>
            <person name="Das S.P."/>
            <person name="Bit A."/>
            <person name="Patnaik S."/>
            <person name="Meher P.K."/>
            <person name="Jayasankar P."/>
            <person name="Koringa P.G."/>
            <person name="Patel N.V."/>
            <person name="Hinsu A.T."/>
            <person name="Kumar R."/>
            <person name="Pandey M."/>
            <person name="Agarwal S."/>
            <person name="Srivastava S."/>
            <person name="Singh M."/>
            <person name="Iquebal M.A."/>
            <person name="Jaiswal S."/>
            <person name="Angadi U.B."/>
            <person name="Kumar N."/>
            <person name="Raza M."/>
            <person name="Shah T.M."/>
            <person name="Rai A."/>
            <person name="Jena J.K."/>
        </authorList>
    </citation>
    <scope>NUCLEOTIDE SEQUENCE [LARGE SCALE GENOMIC DNA]</scope>
    <source>
        <strain evidence="2">DASCIFA01</strain>
        <tissue evidence="2">Testis</tissue>
    </source>
</reference>